<protein>
    <submittedName>
        <fullName evidence="2">Uncharacterized protein</fullName>
    </submittedName>
</protein>
<dbReference type="Proteomes" id="UP001234989">
    <property type="component" value="Chromosome 12"/>
</dbReference>
<feature type="region of interest" description="Disordered" evidence="1">
    <location>
        <begin position="1"/>
        <end position="25"/>
    </location>
</feature>
<gene>
    <name evidence="2" type="ORF">MTR67_053642</name>
</gene>
<evidence type="ECO:0000313" key="3">
    <source>
        <dbReference type="Proteomes" id="UP001234989"/>
    </source>
</evidence>
<feature type="compositionally biased region" description="Basic residues" evidence="1">
    <location>
        <begin position="92"/>
        <end position="104"/>
    </location>
</feature>
<evidence type="ECO:0000313" key="2">
    <source>
        <dbReference type="EMBL" id="WMV60257.1"/>
    </source>
</evidence>
<evidence type="ECO:0000256" key="1">
    <source>
        <dbReference type="SAM" id="MobiDB-lite"/>
    </source>
</evidence>
<feature type="region of interest" description="Disordered" evidence="1">
    <location>
        <begin position="79"/>
        <end position="122"/>
    </location>
</feature>
<proteinExistence type="predicted"/>
<dbReference type="EMBL" id="CP133623">
    <property type="protein sequence ID" value="WMV60257.1"/>
    <property type="molecule type" value="Genomic_DNA"/>
</dbReference>
<feature type="compositionally biased region" description="Polar residues" evidence="1">
    <location>
        <begin position="113"/>
        <end position="122"/>
    </location>
</feature>
<sequence>MIIKENRTSSHGKALSYVPPSSKQGKPVVTIVENDLKTQIEIVTPSATFQHVDDYEWQPSFNTECLHFGNTMKDFWLSNPKPHEEPFQEVPKKKKRNRRRKRQPRPTGLLDLRSNQYKGWPM</sequence>
<keyword evidence="3" id="KW-1185">Reference proteome</keyword>
<name>A0AAF1A105_SOLVR</name>
<accession>A0AAF1A105</accession>
<organism evidence="2 3">
    <name type="scientific">Solanum verrucosum</name>
    <dbReference type="NCBI Taxonomy" id="315347"/>
    <lineage>
        <taxon>Eukaryota</taxon>
        <taxon>Viridiplantae</taxon>
        <taxon>Streptophyta</taxon>
        <taxon>Embryophyta</taxon>
        <taxon>Tracheophyta</taxon>
        <taxon>Spermatophyta</taxon>
        <taxon>Magnoliopsida</taxon>
        <taxon>eudicotyledons</taxon>
        <taxon>Gunneridae</taxon>
        <taxon>Pentapetalae</taxon>
        <taxon>asterids</taxon>
        <taxon>lamiids</taxon>
        <taxon>Solanales</taxon>
        <taxon>Solanaceae</taxon>
        <taxon>Solanoideae</taxon>
        <taxon>Solaneae</taxon>
        <taxon>Solanum</taxon>
    </lineage>
</organism>
<dbReference type="AlphaFoldDB" id="A0AAF1A105"/>
<reference evidence="2" key="1">
    <citation type="submission" date="2023-08" db="EMBL/GenBank/DDBJ databases">
        <title>A de novo genome assembly of Solanum verrucosum Schlechtendal, a Mexican diploid species geographically isolated from the other diploid A-genome species in potato relatives.</title>
        <authorList>
            <person name="Hosaka K."/>
        </authorList>
    </citation>
    <scope>NUCLEOTIDE SEQUENCE</scope>
    <source>
        <tissue evidence="2">Young leaves</tissue>
    </source>
</reference>